<evidence type="ECO:0000256" key="7">
    <source>
        <dbReference type="ARBA" id="ARBA00023242"/>
    </source>
</evidence>
<dbReference type="InterPro" id="IPR015943">
    <property type="entry name" value="WD40/YVTN_repeat-like_dom_sf"/>
</dbReference>
<feature type="domain" description="C2H2-type" evidence="10">
    <location>
        <begin position="68"/>
        <end position="91"/>
    </location>
</feature>
<dbReference type="InterPro" id="IPR057644">
    <property type="entry name" value="Beta-prop_WDR75_2nd"/>
</dbReference>
<feature type="compositionally biased region" description="Basic and acidic residues" evidence="9">
    <location>
        <begin position="792"/>
        <end position="805"/>
    </location>
</feature>
<dbReference type="PANTHER" id="PTHR44215">
    <property type="entry name" value="WD REPEAT-CONTAINING PROTEIN 75"/>
    <property type="match status" value="1"/>
</dbReference>
<dbReference type="InterPro" id="IPR001680">
    <property type="entry name" value="WD40_rpt"/>
</dbReference>
<feature type="repeat" description="WD" evidence="8">
    <location>
        <begin position="263"/>
        <end position="304"/>
    </location>
</feature>
<keyword evidence="2" id="KW-0690">Ribosome biogenesis</keyword>
<evidence type="ECO:0000313" key="12">
    <source>
        <dbReference type="Proteomes" id="UP000518266"/>
    </source>
</evidence>
<keyword evidence="3" id="KW-0698">rRNA processing</keyword>
<feature type="repeat" description="WD" evidence="8">
    <location>
        <begin position="88"/>
        <end position="130"/>
    </location>
</feature>
<keyword evidence="4 8" id="KW-0853">WD repeat</keyword>
<dbReference type="InterPro" id="IPR019775">
    <property type="entry name" value="WD40_repeat_CS"/>
</dbReference>
<protein>
    <recommendedName>
        <fullName evidence="10">C2H2-type domain-containing protein</fullName>
    </recommendedName>
</protein>
<dbReference type="Gene3D" id="2.130.10.10">
    <property type="entry name" value="YVTN repeat-like/Quinoprotein amine dehydrogenase"/>
    <property type="match status" value="3"/>
</dbReference>
<keyword evidence="7" id="KW-0539">Nucleus</keyword>
<evidence type="ECO:0000256" key="5">
    <source>
        <dbReference type="ARBA" id="ARBA00022737"/>
    </source>
</evidence>
<evidence type="ECO:0000256" key="3">
    <source>
        <dbReference type="ARBA" id="ARBA00022552"/>
    </source>
</evidence>
<dbReference type="GO" id="GO:0003723">
    <property type="term" value="F:RNA binding"/>
    <property type="evidence" value="ECO:0007669"/>
    <property type="project" value="InterPro"/>
</dbReference>
<sequence length="859" mass="95225">AAPLPCSREQCSTHTQCRDQVVVTRSEVKVEFNENMVGHGDIRVVHRGGSKINSRQPVITQDSRFLLCASGECVKVFSTSTEECVHDLRGHTDAVTGVLLKPSNHLQVYSCSADGTVRLWDFTEGIHIKTYVIGYPVYSIYASAHHEGVIFVVFQLVAVHLPQSGDQLVEALELSAVLSDVSSNPAAIGFGKGLKVCIWRSSSSRSRSHTGFPSKDNKKGGKNTFMCVACHQKEDCIATGHEDGKIRLWRNFNHKKEYTYSTLHWHHSAVSSLCFTPEGTNLLSGGLESVLVQWRYNQESQRDFLPRLGSAITHIAVSPDGALFCTSHSDNKITIIQSSVKVSAVIQGLVKGESVRTDLMVDPRSKSLVLNGKPGQLQFYSLQRDKLLYNLDIVQQEYIHESGLEQFEVVKAAFDASGSWMATVEERNQKAAELELNLKLWAFDEQTQSFVLNTNISAPHEARITDMCFCQAADSQTTMLVSTSKDGHFKAWQLSAAAHTEDEGPYWSCDFVGAYHGLVPERCCFSADGSLLAVSFQEVVTVWSPASWELLTTLSQPPQAIRDLCFGRLSCSKYLLGTTASKLLCCWNLLTCSCEAAPSEDLSKPLLLKAFVEMFCSYITIPLCAVSPAVEWSTTMDVSLLLADPLTENMAAFCFQAGGTDLFVFKPSEPRPLFSHKAVCSGKVTRAIFSPREEMLESCEESSQWLNRSQLHFLTQYMDLMTFTTKAEEDRLLASSRQETEDAVSSSLSSDTVPQSSAAIKLLLQTPAHVMPSTSYLCSMFVQSLLISVTDSREQNKHAEEKMDSEREEEDSEEEMEPSNPRPQQASEGGPEAPALTKAQLRELRRVRKQDHSWSAGFL</sequence>
<dbReference type="OrthoDB" id="4096at2759"/>
<evidence type="ECO:0000256" key="6">
    <source>
        <dbReference type="ARBA" id="ARBA00023163"/>
    </source>
</evidence>
<dbReference type="EMBL" id="JAAKFY010000018">
    <property type="protein sequence ID" value="KAF3842666.1"/>
    <property type="molecule type" value="Genomic_DNA"/>
</dbReference>
<gene>
    <name evidence="11" type="ORF">F7725_001515</name>
</gene>
<evidence type="ECO:0000313" key="11">
    <source>
        <dbReference type="EMBL" id="KAF3842666.1"/>
    </source>
</evidence>
<feature type="non-terminal residue" evidence="11">
    <location>
        <position position="859"/>
    </location>
</feature>
<dbReference type="Pfam" id="PF23769">
    <property type="entry name" value="Beta-prop_WDR75_2nd"/>
    <property type="match status" value="2"/>
</dbReference>
<dbReference type="SMART" id="SM00320">
    <property type="entry name" value="WD40"/>
    <property type="match status" value="6"/>
</dbReference>
<dbReference type="GO" id="GO:0032040">
    <property type="term" value="C:small-subunit processome"/>
    <property type="evidence" value="ECO:0007669"/>
    <property type="project" value="InterPro"/>
</dbReference>
<evidence type="ECO:0000259" key="10">
    <source>
        <dbReference type="PROSITE" id="PS00028"/>
    </source>
</evidence>
<dbReference type="SUPFAM" id="SSF50998">
    <property type="entry name" value="Quinoprotein alcohol dehydrogenase-like"/>
    <property type="match status" value="1"/>
</dbReference>
<dbReference type="InterPro" id="IPR013087">
    <property type="entry name" value="Znf_C2H2_type"/>
</dbReference>
<evidence type="ECO:0000256" key="1">
    <source>
        <dbReference type="ARBA" id="ARBA00004604"/>
    </source>
</evidence>
<dbReference type="GO" id="GO:0045943">
    <property type="term" value="P:positive regulation of transcription by RNA polymerase I"/>
    <property type="evidence" value="ECO:0007669"/>
    <property type="project" value="InterPro"/>
</dbReference>
<feature type="region of interest" description="Disordered" evidence="9">
    <location>
        <begin position="792"/>
        <end position="859"/>
    </location>
</feature>
<name>A0A7J5XZX0_DISMA</name>
<keyword evidence="12" id="KW-1185">Reference proteome</keyword>
<dbReference type="SUPFAM" id="SSF50978">
    <property type="entry name" value="WD40 repeat-like"/>
    <property type="match status" value="1"/>
</dbReference>
<dbReference type="PANTHER" id="PTHR44215:SF1">
    <property type="entry name" value="WD REPEAT-CONTAINING PROTEIN 75"/>
    <property type="match status" value="1"/>
</dbReference>
<evidence type="ECO:0000256" key="2">
    <source>
        <dbReference type="ARBA" id="ARBA00022517"/>
    </source>
</evidence>
<accession>A0A7J5XZX0</accession>
<dbReference type="InterPro" id="IPR036322">
    <property type="entry name" value="WD40_repeat_dom_sf"/>
</dbReference>
<dbReference type="GO" id="GO:0006364">
    <property type="term" value="P:rRNA processing"/>
    <property type="evidence" value="ECO:0007669"/>
    <property type="project" value="UniProtKB-KW"/>
</dbReference>
<dbReference type="PROSITE" id="PS00028">
    <property type="entry name" value="ZINC_FINGER_C2H2_1"/>
    <property type="match status" value="1"/>
</dbReference>
<dbReference type="Proteomes" id="UP000518266">
    <property type="component" value="Unassembled WGS sequence"/>
</dbReference>
<organism evidence="11 12">
    <name type="scientific">Dissostichus mawsoni</name>
    <name type="common">Antarctic cod</name>
    <dbReference type="NCBI Taxonomy" id="36200"/>
    <lineage>
        <taxon>Eukaryota</taxon>
        <taxon>Metazoa</taxon>
        <taxon>Chordata</taxon>
        <taxon>Craniata</taxon>
        <taxon>Vertebrata</taxon>
        <taxon>Euteleostomi</taxon>
        <taxon>Actinopterygii</taxon>
        <taxon>Neopterygii</taxon>
        <taxon>Teleostei</taxon>
        <taxon>Neoteleostei</taxon>
        <taxon>Acanthomorphata</taxon>
        <taxon>Eupercaria</taxon>
        <taxon>Perciformes</taxon>
        <taxon>Notothenioidei</taxon>
        <taxon>Nototheniidae</taxon>
        <taxon>Dissostichus</taxon>
    </lineage>
</organism>
<dbReference type="GO" id="GO:2000234">
    <property type="term" value="P:positive regulation of rRNA processing"/>
    <property type="evidence" value="ECO:0007669"/>
    <property type="project" value="TreeGrafter"/>
</dbReference>
<evidence type="ECO:0000256" key="8">
    <source>
        <dbReference type="PROSITE-ProRule" id="PRU00221"/>
    </source>
</evidence>
<evidence type="ECO:0000256" key="9">
    <source>
        <dbReference type="SAM" id="MobiDB-lite"/>
    </source>
</evidence>
<proteinExistence type="predicted"/>
<evidence type="ECO:0000256" key="4">
    <source>
        <dbReference type="ARBA" id="ARBA00022574"/>
    </source>
</evidence>
<keyword evidence="6" id="KW-0804">Transcription</keyword>
<keyword evidence="5" id="KW-0677">Repeat</keyword>
<dbReference type="InterPro" id="IPR053826">
    <property type="entry name" value="WDR75"/>
</dbReference>
<reference evidence="11 12" key="1">
    <citation type="submission" date="2020-03" db="EMBL/GenBank/DDBJ databases">
        <title>Dissostichus mawsoni Genome sequencing and assembly.</title>
        <authorList>
            <person name="Park H."/>
        </authorList>
    </citation>
    <scope>NUCLEOTIDE SEQUENCE [LARGE SCALE GENOMIC DNA]</scope>
    <source>
        <strain evidence="11">DM0001</strain>
        <tissue evidence="11">Muscle</tissue>
    </source>
</reference>
<dbReference type="PROSITE" id="PS50082">
    <property type="entry name" value="WD_REPEATS_2"/>
    <property type="match status" value="2"/>
</dbReference>
<dbReference type="AlphaFoldDB" id="A0A7J5XZX0"/>
<dbReference type="PROSITE" id="PS50294">
    <property type="entry name" value="WD_REPEATS_REGION"/>
    <property type="match status" value="1"/>
</dbReference>
<dbReference type="Pfam" id="PF23869">
    <property type="entry name" value="Beta-prop_WDR75_1st"/>
    <property type="match status" value="1"/>
</dbReference>
<comment type="subcellular location">
    <subcellularLocation>
        <location evidence="1">Nucleus</location>
        <location evidence="1">Nucleolus</location>
    </subcellularLocation>
</comment>
<comment type="caution">
    <text evidence="11">The sequence shown here is derived from an EMBL/GenBank/DDBJ whole genome shotgun (WGS) entry which is preliminary data.</text>
</comment>
<dbReference type="InterPro" id="IPR011047">
    <property type="entry name" value="Quinoprotein_ADH-like_sf"/>
</dbReference>
<dbReference type="PROSITE" id="PS00678">
    <property type="entry name" value="WD_REPEATS_1"/>
    <property type="match status" value="1"/>
</dbReference>
<feature type="compositionally biased region" description="Acidic residues" evidence="9">
    <location>
        <begin position="806"/>
        <end position="817"/>
    </location>
</feature>